<dbReference type="PROSITE" id="PS50887">
    <property type="entry name" value="GGDEF"/>
    <property type="match status" value="1"/>
</dbReference>
<dbReference type="EMBL" id="VSSQ01085728">
    <property type="protein sequence ID" value="MPN33293.1"/>
    <property type="molecule type" value="Genomic_DNA"/>
</dbReference>
<name>A0A645HBW3_9ZZZZ</name>
<dbReference type="GO" id="GO:0052621">
    <property type="term" value="F:diguanylate cyclase activity"/>
    <property type="evidence" value="ECO:0007669"/>
    <property type="project" value="TreeGrafter"/>
</dbReference>
<feature type="domain" description="GGDEF" evidence="1">
    <location>
        <begin position="1"/>
        <end position="70"/>
    </location>
</feature>
<reference evidence="2" key="1">
    <citation type="submission" date="2019-08" db="EMBL/GenBank/DDBJ databases">
        <authorList>
            <person name="Kucharzyk K."/>
            <person name="Murdoch R.W."/>
            <person name="Higgins S."/>
            <person name="Loffler F."/>
        </authorList>
    </citation>
    <scope>NUCLEOTIDE SEQUENCE</scope>
</reference>
<gene>
    <name evidence="2" type="ORF">SDC9_180778</name>
</gene>
<dbReference type="InterPro" id="IPR000160">
    <property type="entry name" value="GGDEF_dom"/>
</dbReference>
<dbReference type="InterPro" id="IPR029787">
    <property type="entry name" value="Nucleotide_cyclase"/>
</dbReference>
<dbReference type="PANTHER" id="PTHR45138:SF9">
    <property type="entry name" value="DIGUANYLATE CYCLASE DGCM-RELATED"/>
    <property type="match status" value="1"/>
</dbReference>
<organism evidence="2">
    <name type="scientific">bioreactor metagenome</name>
    <dbReference type="NCBI Taxonomy" id="1076179"/>
    <lineage>
        <taxon>unclassified sequences</taxon>
        <taxon>metagenomes</taxon>
        <taxon>ecological metagenomes</taxon>
    </lineage>
</organism>
<dbReference type="GO" id="GO:0005886">
    <property type="term" value="C:plasma membrane"/>
    <property type="evidence" value="ECO:0007669"/>
    <property type="project" value="TreeGrafter"/>
</dbReference>
<dbReference type="SUPFAM" id="SSF55073">
    <property type="entry name" value="Nucleotide cyclase"/>
    <property type="match status" value="1"/>
</dbReference>
<dbReference type="AlphaFoldDB" id="A0A645HBW3"/>
<evidence type="ECO:0000259" key="1">
    <source>
        <dbReference type="PROSITE" id="PS50887"/>
    </source>
</evidence>
<sequence length="70" mass="7648">MIYVAELLRASVELAQIEHCQSQIGNVVTISIGAALVTPCQDSAAKDLIINADRALYEAKHKGRNRWVIA</sequence>
<accession>A0A645HBW3</accession>
<dbReference type="Gene3D" id="3.30.70.270">
    <property type="match status" value="1"/>
</dbReference>
<dbReference type="Pfam" id="PF00990">
    <property type="entry name" value="GGDEF"/>
    <property type="match status" value="1"/>
</dbReference>
<dbReference type="InterPro" id="IPR043128">
    <property type="entry name" value="Rev_trsase/Diguanyl_cyclase"/>
</dbReference>
<dbReference type="GO" id="GO:0043709">
    <property type="term" value="P:cell adhesion involved in single-species biofilm formation"/>
    <property type="evidence" value="ECO:0007669"/>
    <property type="project" value="TreeGrafter"/>
</dbReference>
<dbReference type="InterPro" id="IPR050469">
    <property type="entry name" value="Diguanylate_Cyclase"/>
</dbReference>
<evidence type="ECO:0000313" key="2">
    <source>
        <dbReference type="EMBL" id="MPN33293.1"/>
    </source>
</evidence>
<dbReference type="NCBIfam" id="TIGR00254">
    <property type="entry name" value="GGDEF"/>
    <property type="match status" value="1"/>
</dbReference>
<dbReference type="GO" id="GO:1902201">
    <property type="term" value="P:negative regulation of bacterial-type flagellum-dependent cell motility"/>
    <property type="evidence" value="ECO:0007669"/>
    <property type="project" value="TreeGrafter"/>
</dbReference>
<dbReference type="PANTHER" id="PTHR45138">
    <property type="entry name" value="REGULATORY COMPONENTS OF SENSORY TRANSDUCTION SYSTEM"/>
    <property type="match status" value="1"/>
</dbReference>
<comment type="caution">
    <text evidence="2">The sequence shown here is derived from an EMBL/GenBank/DDBJ whole genome shotgun (WGS) entry which is preliminary data.</text>
</comment>
<proteinExistence type="predicted"/>
<protein>
    <recommendedName>
        <fullName evidence="1">GGDEF domain-containing protein</fullName>
    </recommendedName>
</protein>